<keyword evidence="2" id="KW-0732">Signal</keyword>
<reference evidence="3" key="1">
    <citation type="submission" date="2017-03" db="EMBL/GenBank/DDBJ databases">
        <authorList>
            <consortium name="AG Boll"/>
        </authorList>
    </citation>
    <scope>NUCLEOTIDE SEQUENCE [LARGE SCALE GENOMIC DNA]</scope>
    <source>
        <strain evidence="3">Chol</strain>
    </source>
</reference>
<dbReference type="RefSeq" id="WP_154716347.1">
    <property type="nucleotide sequence ID" value="NZ_LT837803.1"/>
</dbReference>
<dbReference type="EMBL" id="LT837803">
    <property type="protein sequence ID" value="SMB24745.1"/>
    <property type="molecule type" value="Genomic_DNA"/>
</dbReference>
<evidence type="ECO:0000313" key="3">
    <source>
        <dbReference type="EMBL" id="SMB24745.1"/>
    </source>
</evidence>
<feature type="signal peptide" evidence="2">
    <location>
        <begin position="1"/>
        <end position="27"/>
    </location>
</feature>
<accession>A0A7Z7HSB1</accession>
<feature type="chain" id="PRO_5031258955" description="Serine/threonine protein kinase" evidence="2">
    <location>
        <begin position="28"/>
        <end position="113"/>
    </location>
</feature>
<gene>
    <name evidence="3" type="ORF">SDENCHOL_11125</name>
</gene>
<evidence type="ECO:0008006" key="5">
    <source>
        <dbReference type="Google" id="ProtNLM"/>
    </source>
</evidence>
<evidence type="ECO:0000256" key="1">
    <source>
        <dbReference type="SAM" id="MobiDB-lite"/>
    </source>
</evidence>
<feature type="region of interest" description="Disordered" evidence="1">
    <location>
        <begin position="29"/>
        <end position="113"/>
    </location>
</feature>
<keyword evidence="4" id="KW-1185">Reference proteome</keyword>
<evidence type="ECO:0000313" key="4">
    <source>
        <dbReference type="Proteomes" id="UP000242886"/>
    </source>
</evidence>
<organism evidence="3 4">
    <name type="scientific">Sterolibacterium denitrificans</name>
    <dbReference type="NCBI Taxonomy" id="157592"/>
    <lineage>
        <taxon>Bacteria</taxon>
        <taxon>Pseudomonadati</taxon>
        <taxon>Pseudomonadota</taxon>
        <taxon>Betaproteobacteria</taxon>
        <taxon>Nitrosomonadales</taxon>
        <taxon>Sterolibacteriaceae</taxon>
        <taxon>Sterolibacterium</taxon>
    </lineage>
</organism>
<dbReference type="AlphaFoldDB" id="A0A7Z7HSB1"/>
<evidence type="ECO:0000256" key="2">
    <source>
        <dbReference type="SAM" id="SignalP"/>
    </source>
</evidence>
<name>A0A7Z7HSB1_9PROT</name>
<dbReference type="Proteomes" id="UP000242886">
    <property type="component" value="Chromosome SDENCHOL"/>
</dbReference>
<protein>
    <recommendedName>
        <fullName evidence="5">Serine/threonine protein kinase</fullName>
    </recommendedName>
</protein>
<sequence length="113" mass="11752">MNHSMKRGLAFSFCLAGAMMVAGATNAAPTDTAQPEVMAGKSKPPAKTSIRGTDTPRKAAGHSAPGSDRTFNPQPELPDRKAKGAGYNMPGSDRSFNPQPELPDRPASAAQSN</sequence>
<proteinExistence type="predicted"/>